<evidence type="ECO:0000313" key="3">
    <source>
        <dbReference type="Proteomes" id="UP000075418"/>
    </source>
</evidence>
<gene>
    <name evidence="2" type="ORF">A0131_08935</name>
</gene>
<dbReference type="RefSeq" id="WP_061855055.1">
    <property type="nucleotide sequence ID" value="NZ_LUGM01000002.1"/>
</dbReference>
<dbReference type="SUPFAM" id="SSF159006">
    <property type="entry name" value="YopX-like"/>
    <property type="match status" value="1"/>
</dbReference>
<protein>
    <recommendedName>
        <fullName evidence="1">YopX protein domain-containing protein</fullName>
    </recommendedName>
</protein>
<dbReference type="EMBL" id="LUGM01000002">
    <property type="protein sequence ID" value="KYH14899.1"/>
    <property type="molecule type" value="Genomic_DNA"/>
</dbReference>
<evidence type="ECO:0000259" key="1">
    <source>
        <dbReference type="Pfam" id="PF09643"/>
    </source>
</evidence>
<dbReference type="InterPro" id="IPR019096">
    <property type="entry name" value="YopX_protein"/>
</dbReference>
<dbReference type="NCBIfam" id="TIGR01671">
    <property type="entry name" value="phage_TIGR01671"/>
    <property type="match status" value="1"/>
</dbReference>
<proteinExistence type="predicted"/>
<dbReference type="InterPro" id="IPR010024">
    <property type="entry name" value="CHP16711"/>
</dbReference>
<organism evidence="2 3">
    <name type="scientific">Staphylococcus kloosii</name>
    <dbReference type="NCBI Taxonomy" id="29384"/>
    <lineage>
        <taxon>Bacteria</taxon>
        <taxon>Bacillati</taxon>
        <taxon>Bacillota</taxon>
        <taxon>Bacilli</taxon>
        <taxon>Bacillales</taxon>
        <taxon>Staphylococcaceae</taxon>
        <taxon>Staphylococcus</taxon>
    </lineage>
</organism>
<accession>A0A151A653</accession>
<comment type="caution">
    <text evidence="2">The sequence shown here is derived from an EMBL/GenBank/DDBJ whole genome shotgun (WGS) entry which is preliminary data.</text>
</comment>
<dbReference type="InterPro" id="IPR023385">
    <property type="entry name" value="YopX-like_C"/>
</dbReference>
<name>A0A151A653_9STAP</name>
<dbReference type="Gene3D" id="2.30.30.290">
    <property type="entry name" value="YopX-like domains"/>
    <property type="match status" value="1"/>
</dbReference>
<dbReference type="Proteomes" id="UP000075418">
    <property type="component" value="Unassembled WGS sequence"/>
</dbReference>
<evidence type="ECO:0000313" key="2">
    <source>
        <dbReference type="EMBL" id="KYH14899.1"/>
    </source>
</evidence>
<sequence length="126" mass="14841">MVNLKFRAWDKFDEKMLEVHGINFDAQGIWTREMIDDESDGNFVFLDEIELLQSTGLKDRNEIEMFEGDVVKTKYGEHGRHIGIVTFRYGKFLSIGVKQYEGYVEELDCMFEIIGNKFEHPHLLEE</sequence>
<dbReference type="AlphaFoldDB" id="A0A151A653"/>
<feature type="domain" description="YopX protein" evidence="1">
    <location>
        <begin position="5"/>
        <end position="125"/>
    </location>
</feature>
<reference evidence="2 3" key="1">
    <citation type="submission" date="2016-02" db="EMBL/GenBank/DDBJ databases">
        <title>Draft genome sequence of hydrocarbon degrading Staphylococcus saprophyticus Strain CNV2, isolated from crude-oil contaminated soil from Noonmati Oil Refinery, Guwahati, Assam, India.</title>
        <authorList>
            <person name="Mukherjee A."/>
            <person name="Chettri B."/>
            <person name="Langpoklakpam J."/>
            <person name="Singh A.K."/>
            <person name="Chattopadhyay D.J."/>
        </authorList>
    </citation>
    <scope>NUCLEOTIDE SEQUENCE [LARGE SCALE GENOMIC DNA]</scope>
    <source>
        <strain evidence="2 3">CNV2</strain>
    </source>
</reference>
<dbReference type="Pfam" id="PF09643">
    <property type="entry name" value="YopX"/>
    <property type="match status" value="1"/>
</dbReference>